<dbReference type="PANTHER" id="PTHR13318">
    <property type="entry name" value="PARTNER OF PAIRED, ISOFORM B-RELATED"/>
    <property type="match status" value="1"/>
</dbReference>
<dbReference type="GO" id="GO:0019005">
    <property type="term" value="C:SCF ubiquitin ligase complex"/>
    <property type="evidence" value="ECO:0007669"/>
    <property type="project" value="TreeGrafter"/>
</dbReference>
<evidence type="ECO:0000313" key="1">
    <source>
        <dbReference type="EMBL" id="PCG62490.1"/>
    </source>
</evidence>
<dbReference type="STRING" id="7102.A0A2A4ITM3"/>
<sequence>MNCCKFVDNTVLRAIVDTSTCLQELCLRSVVGCSDWICLSALKRLKRLDLYRTDITTSAAVAIIRSNPGLRHLNVGSCKMISSMDEVAIALGANCPNLVSVDFWKSYSLTPNGIRALGNCKKLQELDVGWW</sequence>
<proteinExistence type="predicted"/>
<name>A0A2A4ITM3_HELVI</name>
<organism evidence="1">
    <name type="scientific">Heliothis virescens</name>
    <name type="common">Tobacco budworm moth</name>
    <dbReference type="NCBI Taxonomy" id="7102"/>
    <lineage>
        <taxon>Eukaryota</taxon>
        <taxon>Metazoa</taxon>
        <taxon>Ecdysozoa</taxon>
        <taxon>Arthropoda</taxon>
        <taxon>Hexapoda</taxon>
        <taxon>Insecta</taxon>
        <taxon>Pterygota</taxon>
        <taxon>Neoptera</taxon>
        <taxon>Endopterygota</taxon>
        <taxon>Lepidoptera</taxon>
        <taxon>Glossata</taxon>
        <taxon>Ditrysia</taxon>
        <taxon>Noctuoidea</taxon>
        <taxon>Noctuidae</taxon>
        <taxon>Heliothinae</taxon>
        <taxon>Heliothis</taxon>
    </lineage>
</organism>
<dbReference type="GO" id="GO:0031146">
    <property type="term" value="P:SCF-dependent proteasomal ubiquitin-dependent protein catabolic process"/>
    <property type="evidence" value="ECO:0007669"/>
    <property type="project" value="TreeGrafter"/>
</dbReference>
<protein>
    <recommendedName>
        <fullName evidence="2">F-box domain-containing protein</fullName>
    </recommendedName>
</protein>
<accession>A0A2A4ITM3</accession>
<dbReference type="InterPro" id="IPR032675">
    <property type="entry name" value="LRR_dom_sf"/>
</dbReference>
<dbReference type="SMART" id="SM00367">
    <property type="entry name" value="LRR_CC"/>
    <property type="match status" value="3"/>
</dbReference>
<dbReference type="Gene3D" id="3.80.10.10">
    <property type="entry name" value="Ribonuclease Inhibitor"/>
    <property type="match status" value="1"/>
</dbReference>
<dbReference type="SUPFAM" id="SSF52047">
    <property type="entry name" value="RNI-like"/>
    <property type="match status" value="1"/>
</dbReference>
<comment type="caution">
    <text evidence="1">The sequence shown here is derived from an EMBL/GenBank/DDBJ whole genome shotgun (WGS) entry which is preliminary data.</text>
</comment>
<dbReference type="PANTHER" id="PTHR13318:SF152">
    <property type="entry name" value="F-BOX_LRR-REPEAT PROTEIN 4"/>
    <property type="match status" value="1"/>
</dbReference>
<evidence type="ECO:0008006" key="2">
    <source>
        <dbReference type="Google" id="ProtNLM"/>
    </source>
</evidence>
<dbReference type="AlphaFoldDB" id="A0A2A4ITM3"/>
<gene>
    <name evidence="1" type="ORF">B5V51_14317</name>
</gene>
<reference evidence="1" key="1">
    <citation type="submission" date="2017-09" db="EMBL/GenBank/DDBJ databases">
        <title>Contemporary evolution of a Lepidopteran species, Heliothis virescens, in response to modern agricultural practices.</title>
        <authorList>
            <person name="Fritz M.L."/>
            <person name="Deyonke A.M."/>
            <person name="Papanicolaou A."/>
            <person name="Micinski S."/>
            <person name="Westbrook J."/>
            <person name="Gould F."/>
        </authorList>
    </citation>
    <scope>NUCLEOTIDE SEQUENCE [LARGE SCALE GENOMIC DNA]</scope>
    <source>
        <strain evidence="1">HvINT-</strain>
        <tissue evidence="1">Whole body</tissue>
    </source>
</reference>
<dbReference type="EMBL" id="NWSH01008589">
    <property type="protein sequence ID" value="PCG62490.1"/>
    <property type="molecule type" value="Genomic_DNA"/>
</dbReference>
<dbReference type="InterPro" id="IPR006553">
    <property type="entry name" value="Leu-rich_rpt_Cys-con_subtyp"/>
</dbReference>